<comment type="caution">
    <text evidence="2">The sequence shown here is derived from an EMBL/GenBank/DDBJ whole genome shotgun (WGS) entry which is preliminary data.</text>
</comment>
<dbReference type="AlphaFoldDB" id="A0A7V8K7J4"/>
<feature type="transmembrane region" description="Helical" evidence="1">
    <location>
        <begin position="190"/>
        <end position="209"/>
    </location>
</feature>
<dbReference type="RefSeq" id="WP_162310196.1">
    <property type="nucleotide sequence ID" value="NZ_JACHGU010000005.1"/>
</dbReference>
<sequence length="347" mass="38925">MLVYWLLFLIPLCAVLVPGRLPPRPAAGAWWMVGLLFVLVAGLRHEVGGDWYNYLGHFEESSRYGFLYALEQGDPGYHGLNWLVDRLGGSIYHVNLVCAAIFMCGTVVFCRRQPRPWLALLVAVPYLVIVVGMGYSRQAVAVGFTLIGLVALGDHRTRAFVVWIALGALFHKSAVLLLPIAALAASRNRALRFLLVALITALLYYLLLADSTEALWENYVEAQYHSEGGLVRVLMNSVPAVLMLLWGKKLVPDPTQRKLWMLIAWLALACLPLISLASTAVDRVALYLIPLQLFVFSRMPGLMRKDTGGRTFLTLSVVAYYAAVEFVWLNFADHAQYWLPYRMMPPW</sequence>
<dbReference type="EMBL" id="MWIP01000003">
    <property type="protein sequence ID" value="KAF1687178.1"/>
    <property type="molecule type" value="Genomic_DNA"/>
</dbReference>
<evidence type="ECO:0000313" key="2">
    <source>
        <dbReference type="EMBL" id="KAF1687178.1"/>
    </source>
</evidence>
<dbReference type="InterPro" id="IPR049458">
    <property type="entry name" value="EpsG-like"/>
</dbReference>
<gene>
    <name evidence="2" type="ORF">B1992_04100</name>
</gene>
<feature type="transmembrane region" description="Helical" evidence="1">
    <location>
        <begin position="259"/>
        <end position="278"/>
    </location>
</feature>
<feature type="transmembrane region" description="Helical" evidence="1">
    <location>
        <begin position="90"/>
        <end position="110"/>
    </location>
</feature>
<evidence type="ECO:0000313" key="3">
    <source>
        <dbReference type="Proteomes" id="UP000462066"/>
    </source>
</evidence>
<dbReference type="Proteomes" id="UP000462066">
    <property type="component" value="Unassembled WGS sequence"/>
</dbReference>
<accession>A0A7V8K7J4</accession>
<keyword evidence="1" id="KW-0472">Membrane</keyword>
<evidence type="ECO:0008006" key="4">
    <source>
        <dbReference type="Google" id="ProtNLM"/>
    </source>
</evidence>
<feature type="transmembrane region" description="Helical" evidence="1">
    <location>
        <begin position="312"/>
        <end position="331"/>
    </location>
</feature>
<feature type="transmembrane region" description="Helical" evidence="1">
    <location>
        <begin position="160"/>
        <end position="183"/>
    </location>
</feature>
<organism evidence="2 3">
    <name type="scientific">Pseudoxanthomonas broegbernensis</name>
    <dbReference type="NCBI Taxonomy" id="83619"/>
    <lineage>
        <taxon>Bacteria</taxon>
        <taxon>Pseudomonadati</taxon>
        <taxon>Pseudomonadota</taxon>
        <taxon>Gammaproteobacteria</taxon>
        <taxon>Lysobacterales</taxon>
        <taxon>Lysobacteraceae</taxon>
        <taxon>Pseudoxanthomonas</taxon>
    </lineage>
</organism>
<protein>
    <recommendedName>
        <fullName evidence="4">EpsG family protein</fullName>
    </recommendedName>
</protein>
<keyword evidence="3" id="KW-1185">Reference proteome</keyword>
<keyword evidence="1" id="KW-1133">Transmembrane helix</keyword>
<dbReference type="Pfam" id="PF14897">
    <property type="entry name" value="EpsG"/>
    <property type="match status" value="1"/>
</dbReference>
<feature type="transmembrane region" description="Helical" evidence="1">
    <location>
        <begin position="117"/>
        <end position="140"/>
    </location>
</feature>
<keyword evidence="1" id="KW-0812">Transmembrane</keyword>
<feature type="transmembrane region" description="Helical" evidence="1">
    <location>
        <begin position="229"/>
        <end position="247"/>
    </location>
</feature>
<name>A0A7V8K7J4_9GAMM</name>
<evidence type="ECO:0000256" key="1">
    <source>
        <dbReference type="SAM" id="Phobius"/>
    </source>
</evidence>
<reference evidence="2 3" key="1">
    <citation type="submission" date="2017-10" db="EMBL/GenBank/DDBJ databases">
        <title>Whole genome sequencing of Pseudoxanthomonas broegbernensis DSM 12573(T).</title>
        <authorList>
            <person name="Kumar S."/>
            <person name="Bansal K."/>
            <person name="Kaur A."/>
            <person name="Patil P."/>
            <person name="Sharma S."/>
            <person name="Patil P.B."/>
        </authorList>
    </citation>
    <scope>NUCLEOTIDE SEQUENCE [LARGE SCALE GENOMIC DNA]</scope>
    <source>
        <strain evidence="2 3">DSM 12573</strain>
    </source>
</reference>
<proteinExistence type="predicted"/>